<dbReference type="OrthoDB" id="9804207at2"/>
<accession>A0A2S6N6Q4</accession>
<evidence type="ECO:0000256" key="3">
    <source>
        <dbReference type="ARBA" id="ARBA00022643"/>
    </source>
</evidence>
<feature type="binding site" description="in other chain" evidence="8">
    <location>
        <begin position="136"/>
        <end position="138"/>
    </location>
    <ligand>
        <name>FMN</name>
        <dbReference type="ChEBI" id="CHEBI:58210"/>
        <note>ligand shared between dimeric partners</note>
    </ligand>
</feature>
<dbReference type="PIRSF" id="PIRSF000232">
    <property type="entry name" value="YdjA"/>
    <property type="match status" value="1"/>
</dbReference>
<evidence type="ECO:0000256" key="1">
    <source>
        <dbReference type="ARBA" id="ARBA00007118"/>
    </source>
</evidence>
<dbReference type="InterPro" id="IPR000415">
    <property type="entry name" value="Nitroreductase-like"/>
</dbReference>
<comment type="similarity">
    <text evidence="1 7">Belongs to the nitroreductase family.</text>
</comment>
<dbReference type="EC" id="1.-.-.-" evidence="7"/>
<evidence type="ECO:0000313" key="10">
    <source>
        <dbReference type="EMBL" id="PPQ30290.1"/>
    </source>
</evidence>
<proteinExistence type="inferred from homology"/>
<keyword evidence="2 7" id="KW-0285">Flavoprotein</keyword>
<comment type="cofactor">
    <cofactor evidence="8">
        <name>FMN</name>
        <dbReference type="ChEBI" id="CHEBI:58210"/>
    </cofactor>
    <text evidence="8">Binds 1 FMN per subunit.</text>
</comment>
<dbReference type="Proteomes" id="UP000239089">
    <property type="component" value="Unassembled WGS sequence"/>
</dbReference>
<dbReference type="Pfam" id="PF00881">
    <property type="entry name" value="Nitroreductase"/>
    <property type="match status" value="1"/>
</dbReference>
<gene>
    <name evidence="10" type="ORF">CCR94_13305</name>
</gene>
<keyword evidence="11" id="KW-1185">Reference proteome</keyword>
<evidence type="ECO:0000256" key="4">
    <source>
        <dbReference type="ARBA" id="ARBA00022857"/>
    </source>
</evidence>
<reference evidence="10 11" key="1">
    <citation type="journal article" date="2018" name="Arch. Microbiol.">
        <title>New insights into the metabolic potential of the phototrophic purple bacterium Rhodopila globiformis DSM 161(T) from its draft genome sequence and evidence for a vanadium-dependent nitrogenase.</title>
        <authorList>
            <person name="Imhoff J.F."/>
            <person name="Rahn T."/>
            <person name="Kunzel S."/>
            <person name="Neulinger S.C."/>
        </authorList>
    </citation>
    <scope>NUCLEOTIDE SEQUENCE [LARGE SCALE GENOMIC DNA]</scope>
    <source>
        <strain evidence="10 11">DSM 16996</strain>
    </source>
</reference>
<dbReference type="AlphaFoldDB" id="A0A2S6N6Q4"/>
<organism evidence="10 11">
    <name type="scientific">Rhodoblastus sphagnicola</name>
    <dbReference type="NCBI Taxonomy" id="333368"/>
    <lineage>
        <taxon>Bacteria</taxon>
        <taxon>Pseudomonadati</taxon>
        <taxon>Pseudomonadota</taxon>
        <taxon>Alphaproteobacteria</taxon>
        <taxon>Hyphomicrobiales</taxon>
        <taxon>Rhodoblastaceae</taxon>
        <taxon>Rhodoblastus</taxon>
    </lineage>
</organism>
<feature type="binding site" evidence="8">
    <location>
        <position position="42"/>
    </location>
    <ligand>
        <name>FMN</name>
        <dbReference type="ChEBI" id="CHEBI:58210"/>
        <note>ligand shared between dimeric partners</note>
    </ligand>
</feature>
<dbReference type="CDD" id="cd02135">
    <property type="entry name" value="YdjA-like"/>
    <property type="match status" value="1"/>
</dbReference>
<evidence type="ECO:0000256" key="2">
    <source>
        <dbReference type="ARBA" id="ARBA00022630"/>
    </source>
</evidence>
<dbReference type="PANTHER" id="PTHR43821">
    <property type="entry name" value="NAD(P)H NITROREDUCTASE YDJA-RELATED"/>
    <property type="match status" value="1"/>
</dbReference>
<dbReference type="InterPro" id="IPR029479">
    <property type="entry name" value="Nitroreductase"/>
</dbReference>
<dbReference type="InterPro" id="IPR052530">
    <property type="entry name" value="NAD(P)H_nitroreductase"/>
</dbReference>
<protein>
    <recommendedName>
        <fullName evidence="7">Putative NAD(P)H nitroreductase</fullName>
        <ecNumber evidence="7">1.-.-.-</ecNumber>
    </recommendedName>
</protein>
<name>A0A2S6N6Q4_9HYPH</name>
<dbReference type="GO" id="GO:0016491">
    <property type="term" value="F:oxidoreductase activity"/>
    <property type="evidence" value="ECO:0007669"/>
    <property type="project" value="UniProtKB-UniRule"/>
</dbReference>
<evidence type="ECO:0000259" key="9">
    <source>
        <dbReference type="Pfam" id="PF00881"/>
    </source>
</evidence>
<evidence type="ECO:0000256" key="5">
    <source>
        <dbReference type="ARBA" id="ARBA00023002"/>
    </source>
</evidence>
<feature type="binding site" description="in other chain" evidence="8">
    <location>
        <begin position="11"/>
        <end position="13"/>
    </location>
    <ligand>
        <name>FMN</name>
        <dbReference type="ChEBI" id="CHEBI:58210"/>
        <note>ligand shared between dimeric partners</note>
    </ligand>
</feature>
<dbReference type="PANTHER" id="PTHR43821:SF1">
    <property type="entry name" value="NAD(P)H NITROREDUCTASE YDJA-RELATED"/>
    <property type="match status" value="1"/>
</dbReference>
<evidence type="ECO:0000313" key="11">
    <source>
        <dbReference type="Proteomes" id="UP000239089"/>
    </source>
</evidence>
<dbReference type="RefSeq" id="WP_104508334.1">
    <property type="nucleotide sequence ID" value="NZ_JACIGC010000004.1"/>
</dbReference>
<keyword evidence="3 7" id="KW-0288">FMN</keyword>
<evidence type="ECO:0000256" key="7">
    <source>
        <dbReference type="PIRNR" id="PIRNR000232"/>
    </source>
</evidence>
<sequence>MNDTLNLLARRRSAPPPIMKGPAPTRDEIEHMLALAARVPDHGKLAPWRFIVFEGEARDRAGALCAEIFHAKEPEAGEDRQASERARFSRAPLVIAVVSRAVPHVKIPLWEQELSAGAVCMALTVAAVALGFRTAWLTEWIAYDRAFLTRLGLEDHEKIAGYIHIGRVESEIEDRPRPDMAALTSYF</sequence>
<evidence type="ECO:0000256" key="8">
    <source>
        <dbReference type="PIRSR" id="PIRSR000232-1"/>
    </source>
</evidence>
<dbReference type="EMBL" id="NHSJ01000082">
    <property type="protein sequence ID" value="PPQ30290.1"/>
    <property type="molecule type" value="Genomic_DNA"/>
</dbReference>
<feature type="binding site" evidence="8">
    <location>
        <position position="38"/>
    </location>
    <ligand>
        <name>FMN</name>
        <dbReference type="ChEBI" id="CHEBI:58210"/>
        <note>ligand shared between dimeric partners</note>
    </ligand>
</feature>
<dbReference type="SUPFAM" id="SSF55469">
    <property type="entry name" value="FMN-dependent nitroreductase-like"/>
    <property type="match status" value="1"/>
</dbReference>
<feature type="domain" description="Nitroreductase" evidence="9">
    <location>
        <begin position="22"/>
        <end position="167"/>
    </location>
</feature>
<keyword evidence="4 7" id="KW-0521">NADP</keyword>
<comment type="caution">
    <text evidence="10">The sequence shown here is derived from an EMBL/GenBank/DDBJ whole genome shotgun (WGS) entry which is preliminary data.</text>
</comment>
<evidence type="ECO:0000256" key="6">
    <source>
        <dbReference type="ARBA" id="ARBA00023027"/>
    </source>
</evidence>
<dbReference type="Gene3D" id="3.40.109.10">
    <property type="entry name" value="NADH Oxidase"/>
    <property type="match status" value="1"/>
</dbReference>
<dbReference type="InterPro" id="IPR026021">
    <property type="entry name" value="YdjA-like"/>
</dbReference>
<keyword evidence="6 7" id="KW-0520">NAD</keyword>
<keyword evidence="5 7" id="KW-0560">Oxidoreductase</keyword>